<organism evidence="1 2">
    <name type="scientific">Bacillus altitudinis</name>
    <dbReference type="NCBI Taxonomy" id="293387"/>
    <lineage>
        <taxon>Bacteria</taxon>
        <taxon>Bacillati</taxon>
        <taxon>Bacillota</taxon>
        <taxon>Bacilli</taxon>
        <taxon>Bacillales</taxon>
        <taxon>Bacillaceae</taxon>
        <taxon>Bacillus</taxon>
    </lineage>
</organism>
<proteinExistence type="predicted"/>
<dbReference type="Pfam" id="PF20505">
    <property type="entry name" value="DUF6731"/>
    <property type="match status" value="1"/>
</dbReference>
<keyword evidence="2" id="KW-1185">Reference proteome</keyword>
<protein>
    <submittedName>
        <fullName evidence="1">DUF6731 family protein</fullName>
    </submittedName>
</protein>
<reference evidence="1 2" key="1">
    <citation type="submission" date="2024-06" db="EMBL/GenBank/DDBJ databases">
        <title>Construction of an artificial bacterial consortium using nitrogen cycle bacteria from Cuatro Cienegas Basin and a mangrove forest.</title>
        <authorList>
            <person name="Aguilera-Najera D."/>
            <person name="Marquez-Cianci L."/>
            <person name="Martinez-Perez E."/>
            <person name="Rosas-Barrera M."/>
            <person name="Rodriguez-Cruz U.E."/>
            <person name="Tapia-Lopez R."/>
            <person name="Eguiarte L.E."/>
            <person name="Souza-Saldivar V."/>
        </authorList>
    </citation>
    <scope>NUCLEOTIDE SEQUENCE [LARGE SCALE GENOMIC DNA]</scope>
    <source>
        <strain evidence="1 2">S14-15</strain>
    </source>
</reference>
<comment type="caution">
    <text evidence="1">The sequence shown here is derived from an EMBL/GenBank/DDBJ whole genome shotgun (WGS) entry which is preliminary data.</text>
</comment>
<evidence type="ECO:0000313" key="2">
    <source>
        <dbReference type="Proteomes" id="UP001467674"/>
    </source>
</evidence>
<sequence length="323" mass="37383">MNLQFYNAYITLNDQKTTIPFSELLDEVFTLDESQKFRKIKKSGFSLIKMKMPTENYQDENDRVVCFANYRDEDKPYLGNIGSDRMDEIQDDVIEKTTAIFQRTNKLFICEYNHYGAKPKNIENYLSEFLPKNEGEEWGVSLVEVEPTVGLEDLKNSNDIRQVEFKLDLSSHQRNQLFLEEEPDSVLSNLFTHTIETQREVGGNIAKILLGNGRKKSNQLNPQGIIDFINVLDLESDLYESVKVKYFSNQLNSPYELDLKNAGVLKRIIEPEGNSWEIIGDVIQQEFYDKDRPGEGRFNRYEATLNVVENLPKLVVDPPVIVE</sequence>
<accession>A0ABV1S4I2</accession>
<dbReference type="InterPro" id="IPR046618">
    <property type="entry name" value="DUF6731"/>
</dbReference>
<name>A0ABV1S4I2_BACAB</name>
<dbReference type="EMBL" id="JBEOME010000003">
    <property type="protein sequence ID" value="MER3121044.1"/>
    <property type="molecule type" value="Genomic_DNA"/>
</dbReference>
<evidence type="ECO:0000313" key="1">
    <source>
        <dbReference type="EMBL" id="MER3121044.1"/>
    </source>
</evidence>
<gene>
    <name evidence="1" type="ORF">ABQG71_07540</name>
</gene>
<dbReference type="Proteomes" id="UP001467674">
    <property type="component" value="Unassembled WGS sequence"/>
</dbReference>
<dbReference type="RefSeq" id="WP_350385415.1">
    <property type="nucleotide sequence ID" value="NZ_JBEOME010000003.1"/>
</dbReference>